<evidence type="ECO:0000313" key="16">
    <source>
        <dbReference type="Proteomes" id="UP001595945"/>
    </source>
</evidence>
<dbReference type="GeneID" id="73043798"/>
<evidence type="ECO:0000256" key="3">
    <source>
        <dbReference type="ARBA" id="ARBA00022515"/>
    </source>
</evidence>
<comment type="caution">
    <text evidence="15">The sequence shown here is derived from an EMBL/GenBank/DDBJ whole genome shotgun (WGS) entry which is preliminary data.</text>
</comment>
<dbReference type="GO" id="GO:1990077">
    <property type="term" value="C:primosome complex"/>
    <property type="evidence" value="ECO:0007669"/>
    <property type="project" value="UniProtKB-KW"/>
</dbReference>
<comment type="cofactor">
    <cofactor evidence="11">
        <name>Mg(2+)</name>
        <dbReference type="ChEBI" id="CHEBI:18420"/>
    </cofactor>
    <cofactor evidence="11">
        <name>Mn(2+)</name>
        <dbReference type="ChEBI" id="CHEBI:29035"/>
    </cofactor>
</comment>
<keyword evidence="6 11" id="KW-0235">DNA replication</keyword>
<evidence type="ECO:0000256" key="9">
    <source>
        <dbReference type="ARBA" id="ARBA00023163"/>
    </source>
</evidence>
<dbReference type="CDD" id="cd04860">
    <property type="entry name" value="AE_Prim_S"/>
    <property type="match status" value="1"/>
</dbReference>
<evidence type="ECO:0000256" key="7">
    <source>
        <dbReference type="ARBA" id="ARBA00022723"/>
    </source>
</evidence>
<evidence type="ECO:0000256" key="5">
    <source>
        <dbReference type="ARBA" id="ARBA00022695"/>
    </source>
</evidence>
<feature type="active site" evidence="11">
    <location>
        <position position="114"/>
    </location>
</feature>
<accession>A0ABD5Q6F4</accession>
<evidence type="ECO:0000256" key="12">
    <source>
        <dbReference type="RuleBase" id="RU003514"/>
    </source>
</evidence>
<dbReference type="GO" id="GO:0006269">
    <property type="term" value="P:DNA replication, synthesis of primer"/>
    <property type="evidence" value="ECO:0007669"/>
    <property type="project" value="UniProtKB-UniRule"/>
</dbReference>
<dbReference type="GO" id="GO:0046872">
    <property type="term" value="F:metal ion binding"/>
    <property type="evidence" value="ECO:0007669"/>
    <property type="project" value="UniProtKB-KW"/>
</dbReference>
<evidence type="ECO:0000256" key="2">
    <source>
        <dbReference type="ARBA" id="ARBA00022478"/>
    </source>
</evidence>
<feature type="active site" evidence="11">
    <location>
        <position position="112"/>
    </location>
</feature>
<keyword evidence="9 11" id="KW-0804">Transcription</keyword>
<evidence type="ECO:0000256" key="4">
    <source>
        <dbReference type="ARBA" id="ARBA00022679"/>
    </source>
</evidence>
<evidence type="ECO:0000256" key="11">
    <source>
        <dbReference type="HAMAP-Rule" id="MF_00700"/>
    </source>
</evidence>
<dbReference type="EMBL" id="JBHSHT010000002">
    <property type="protein sequence ID" value="MFC4825484.1"/>
    <property type="molecule type" value="Genomic_DNA"/>
</dbReference>
<comment type="function">
    <text evidence="13">RNA polymerase that catalyzes the synthesis of short RNA molecules used as primers for DNA polymerase during DNA replication.</text>
</comment>
<proteinExistence type="inferred from homology"/>
<evidence type="ECO:0000256" key="10">
    <source>
        <dbReference type="ARBA" id="ARBA00023211"/>
    </source>
</evidence>
<dbReference type="AlphaFoldDB" id="A0ABD5Q6F4"/>
<dbReference type="Proteomes" id="UP001595945">
    <property type="component" value="Unassembled WGS sequence"/>
</dbReference>
<name>A0ABD5Q6F4_9EURY</name>
<dbReference type="GO" id="GO:0000428">
    <property type="term" value="C:DNA-directed RNA polymerase complex"/>
    <property type="evidence" value="ECO:0007669"/>
    <property type="project" value="UniProtKB-KW"/>
</dbReference>
<dbReference type="PANTHER" id="PTHR10536">
    <property type="entry name" value="DNA PRIMASE SMALL SUBUNIT"/>
    <property type="match status" value="1"/>
</dbReference>
<dbReference type="Pfam" id="PF01896">
    <property type="entry name" value="DNA_primase_S"/>
    <property type="match status" value="1"/>
</dbReference>
<dbReference type="EC" id="2.7.7.-" evidence="11"/>
<dbReference type="SUPFAM" id="SSF56747">
    <property type="entry name" value="Prim-pol domain"/>
    <property type="match status" value="1"/>
</dbReference>
<keyword evidence="5 11" id="KW-0548">Nucleotidyltransferase</keyword>
<protein>
    <recommendedName>
        <fullName evidence="11">DNA primase small subunit PriS</fullName>
        <ecNumber evidence="11">2.7.7.-</ecNumber>
    </recommendedName>
</protein>
<dbReference type="GO" id="GO:0003899">
    <property type="term" value="F:DNA-directed RNA polymerase activity"/>
    <property type="evidence" value="ECO:0007669"/>
    <property type="project" value="UniProtKB-UniRule"/>
</dbReference>
<organism evidence="15 16">
    <name type="scientific">Halorussus aquaticus</name>
    <dbReference type="NCBI Taxonomy" id="2953748"/>
    <lineage>
        <taxon>Archaea</taxon>
        <taxon>Methanobacteriati</taxon>
        <taxon>Methanobacteriota</taxon>
        <taxon>Stenosarchaea group</taxon>
        <taxon>Halobacteria</taxon>
        <taxon>Halobacteriales</taxon>
        <taxon>Haladaptataceae</taxon>
        <taxon>Halorussus</taxon>
    </lineage>
</organism>
<reference evidence="15 16" key="1">
    <citation type="journal article" date="2019" name="Int. J. Syst. Evol. Microbiol.">
        <title>The Global Catalogue of Microorganisms (GCM) 10K type strain sequencing project: providing services to taxonomists for standard genome sequencing and annotation.</title>
        <authorList>
            <consortium name="The Broad Institute Genomics Platform"/>
            <consortium name="The Broad Institute Genome Sequencing Center for Infectious Disease"/>
            <person name="Wu L."/>
            <person name="Ma J."/>
        </authorList>
    </citation>
    <scope>NUCLEOTIDE SEQUENCE [LARGE SCALE GENOMIC DNA]</scope>
    <source>
        <strain evidence="15 16">XZYJ18</strain>
    </source>
</reference>
<dbReference type="HAMAP" id="MF_00700">
    <property type="entry name" value="DNA_primase_sml_arc"/>
    <property type="match status" value="1"/>
</dbReference>
<keyword evidence="16" id="KW-1185">Reference proteome</keyword>
<dbReference type="Gene3D" id="3.90.920.10">
    <property type="entry name" value="DNA primase, PRIM domain"/>
    <property type="match status" value="1"/>
</dbReference>
<dbReference type="InterPro" id="IPR023639">
    <property type="entry name" value="DNA_primase_ssu_PriS"/>
</dbReference>
<evidence type="ECO:0000256" key="8">
    <source>
        <dbReference type="ARBA" id="ARBA00022842"/>
    </source>
</evidence>
<keyword evidence="8 11" id="KW-0460">Magnesium</keyword>
<dbReference type="RefSeq" id="WP_254268855.1">
    <property type="nucleotide sequence ID" value="NZ_CP100400.1"/>
</dbReference>
<evidence type="ECO:0000256" key="13">
    <source>
        <dbReference type="RuleBase" id="RU004224"/>
    </source>
</evidence>
<gene>
    <name evidence="11 15" type="primary">priS</name>
    <name evidence="15" type="ORF">ACFO9K_14580</name>
</gene>
<dbReference type="InterPro" id="IPR002755">
    <property type="entry name" value="DNA_primase_S"/>
</dbReference>
<comment type="similarity">
    <text evidence="1 11 12">Belongs to the eukaryotic-type primase small subunit family.</text>
</comment>
<evidence type="ECO:0000256" key="14">
    <source>
        <dbReference type="SAM" id="MobiDB-lite"/>
    </source>
</evidence>
<dbReference type="NCBIfam" id="TIGR00335">
    <property type="entry name" value="primase_sml"/>
    <property type="match status" value="1"/>
</dbReference>
<feature type="active site" evidence="11">
    <location>
        <position position="303"/>
    </location>
</feature>
<sequence length="400" mass="44792">MEERTRAYLRGRFRDHYRRKEWLPESSGDAGGRGSEETPPPDPEAREWGYIPWTSGATTMVRHQSLLELGELGDFLQRERPRHVYFSAGRYEDPGADEMEAKGWRDSDLVFDIDADHLEGVDPQRDAYGEMLAAGKAEVQNLLDLLENDFGFSDLTVVFSGGRGYHVHVRDEGVRGLDRDERREIVDYIRGEGIERDAIQRVEMGGTATRRVLKKDGGWGRRVHRELLSLADELLAMDDDDALERLKEFDGIGDGRARTILGAVSEDYEKLESGNVERGGQGIRELTKVMTEKVVADQSAAIDEPVTTDLRRLIRLPGSLHGGTGLEVTRIPRDELADFDPLSDPVPETFEGHEVTVEVTDPGPVELRGESFRLSAGDVSLPEYVAVFLMARGRAEKGKE</sequence>
<comment type="subunit">
    <text evidence="11">Heterodimer of a small subunit (PriS) and a large subunit (PriL).</text>
</comment>
<keyword evidence="2 11" id="KW-0240">DNA-directed RNA polymerase</keyword>
<keyword evidence="10 11" id="KW-0464">Manganese</keyword>
<keyword evidence="4 11" id="KW-0808">Transferase</keyword>
<evidence type="ECO:0000256" key="6">
    <source>
        <dbReference type="ARBA" id="ARBA00022705"/>
    </source>
</evidence>
<keyword evidence="7 11" id="KW-0479">Metal-binding</keyword>
<dbReference type="InterPro" id="IPR014052">
    <property type="entry name" value="DNA_primase_ssu_euk/arc"/>
</dbReference>
<evidence type="ECO:0000256" key="1">
    <source>
        <dbReference type="ARBA" id="ARBA00009762"/>
    </source>
</evidence>
<feature type="region of interest" description="Disordered" evidence="14">
    <location>
        <begin position="21"/>
        <end position="47"/>
    </location>
</feature>
<keyword evidence="3 11" id="KW-0639">Primosome</keyword>
<comment type="function">
    <text evidence="11">Catalytic subunit of DNA primase, an RNA polymerase that catalyzes the synthesis of short RNA molecules used as primers for DNA polymerase during DNA replication. The small subunit contains the primase catalytic core and has DNA synthesis activity on its own. Binding to the large subunit stabilizes and modulates the activity, increasing the rate of DNA synthesis while decreasing the length of the DNA fragments, and conferring RNA synthesis capability. The DNA polymerase activity may enable DNA primase to also catalyze primer extension after primer synthesis. May also play a role in DNA repair.</text>
</comment>
<dbReference type="NCBIfam" id="NF001639">
    <property type="entry name" value="PRK00419.1-1"/>
    <property type="match status" value="1"/>
</dbReference>
<evidence type="ECO:0000313" key="15">
    <source>
        <dbReference type="EMBL" id="MFC4825484.1"/>
    </source>
</evidence>